<protein>
    <recommendedName>
        <fullName evidence="11">Probable electron transfer flavoprotein subunit alpha</fullName>
    </recommendedName>
</protein>
<keyword evidence="9 11" id="KW-0496">Mitochondrion</keyword>
<dbReference type="AlphaFoldDB" id="A0A0C3S8T0"/>
<keyword evidence="6 11" id="KW-0274">FAD</keyword>
<dbReference type="GO" id="GO:0005759">
    <property type="term" value="C:mitochondrial matrix"/>
    <property type="evidence" value="ECO:0007669"/>
    <property type="project" value="UniProtKB-SubCell"/>
</dbReference>
<evidence type="ECO:0000256" key="12">
    <source>
        <dbReference type="PIRSR" id="PIRSR000089-1"/>
    </source>
</evidence>
<dbReference type="HOGENOM" id="CLU_034178_0_1_1"/>
<dbReference type="CDD" id="cd01715">
    <property type="entry name" value="ETF_alpha"/>
    <property type="match status" value="1"/>
</dbReference>
<keyword evidence="5 11" id="KW-0285">Flavoprotein</keyword>
<dbReference type="Proteomes" id="UP000053257">
    <property type="component" value="Unassembled WGS sequence"/>
</dbReference>
<reference evidence="14 15" key="1">
    <citation type="journal article" date="2014" name="PLoS Genet.">
        <title>Analysis of the Phlebiopsis gigantea genome, transcriptome and secretome provides insight into its pioneer colonization strategies of wood.</title>
        <authorList>
            <person name="Hori C."/>
            <person name="Ishida T."/>
            <person name="Igarashi K."/>
            <person name="Samejima M."/>
            <person name="Suzuki H."/>
            <person name="Master E."/>
            <person name="Ferreira P."/>
            <person name="Ruiz-Duenas F.J."/>
            <person name="Held B."/>
            <person name="Canessa P."/>
            <person name="Larrondo L.F."/>
            <person name="Schmoll M."/>
            <person name="Druzhinina I.S."/>
            <person name="Kubicek C.P."/>
            <person name="Gaskell J.A."/>
            <person name="Kersten P."/>
            <person name="St John F."/>
            <person name="Glasner J."/>
            <person name="Sabat G."/>
            <person name="Splinter BonDurant S."/>
            <person name="Syed K."/>
            <person name="Yadav J."/>
            <person name="Mgbeahuruike A.C."/>
            <person name="Kovalchuk A."/>
            <person name="Asiegbu F.O."/>
            <person name="Lackner G."/>
            <person name="Hoffmeister D."/>
            <person name="Rencoret J."/>
            <person name="Gutierrez A."/>
            <person name="Sun H."/>
            <person name="Lindquist E."/>
            <person name="Barry K."/>
            <person name="Riley R."/>
            <person name="Grigoriev I.V."/>
            <person name="Henrissat B."/>
            <person name="Kues U."/>
            <person name="Berka R.M."/>
            <person name="Martinez A.T."/>
            <person name="Covert S.F."/>
            <person name="Blanchette R.A."/>
            <person name="Cullen D."/>
        </authorList>
    </citation>
    <scope>NUCLEOTIDE SEQUENCE [LARGE SCALE GENOMIC DNA]</scope>
    <source>
        <strain evidence="14 15">11061_1 CR5-6</strain>
    </source>
</reference>
<comment type="subunit">
    <text evidence="3 11">Heterodimer of an alpha and a beta subunit.</text>
</comment>
<dbReference type="GO" id="GO:0033539">
    <property type="term" value="P:fatty acid beta-oxidation using acyl-CoA dehydrogenase"/>
    <property type="evidence" value="ECO:0007669"/>
    <property type="project" value="TreeGrafter"/>
</dbReference>
<evidence type="ECO:0000256" key="11">
    <source>
        <dbReference type="PIRNR" id="PIRNR000089"/>
    </source>
</evidence>
<dbReference type="SUPFAM" id="SSF52467">
    <property type="entry name" value="DHS-like NAD/FAD-binding domain"/>
    <property type="match status" value="1"/>
</dbReference>
<feature type="domain" description="Electron transfer flavoprotein alpha/beta-subunit N-terminal" evidence="13">
    <location>
        <begin position="26"/>
        <end position="223"/>
    </location>
</feature>
<evidence type="ECO:0000313" key="14">
    <source>
        <dbReference type="EMBL" id="KIP05605.1"/>
    </source>
</evidence>
<dbReference type="Pfam" id="PF01012">
    <property type="entry name" value="ETF"/>
    <property type="match status" value="1"/>
</dbReference>
<evidence type="ECO:0000256" key="4">
    <source>
        <dbReference type="ARBA" id="ARBA00022448"/>
    </source>
</evidence>
<feature type="binding site" evidence="12">
    <location>
        <begin position="295"/>
        <end position="302"/>
    </location>
    <ligand>
        <name>FAD</name>
        <dbReference type="ChEBI" id="CHEBI:57692"/>
    </ligand>
</feature>
<accession>A0A0C3S8T0</accession>
<evidence type="ECO:0000256" key="10">
    <source>
        <dbReference type="ARBA" id="ARBA00025416"/>
    </source>
</evidence>
<evidence type="ECO:0000256" key="2">
    <source>
        <dbReference type="ARBA" id="ARBA00005817"/>
    </source>
</evidence>
<evidence type="ECO:0000256" key="6">
    <source>
        <dbReference type="ARBA" id="ARBA00022827"/>
    </source>
</evidence>
<dbReference type="Pfam" id="PF00766">
    <property type="entry name" value="ETF_alpha"/>
    <property type="match status" value="1"/>
</dbReference>
<dbReference type="Gene3D" id="3.40.50.1220">
    <property type="entry name" value="TPP-binding domain"/>
    <property type="match status" value="1"/>
</dbReference>
<comment type="cofactor">
    <cofactor evidence="11 12">
        <name>FAD</name>
        <dbReference type="ChEBI" id="CHEBI:57692"/>
    </cofactor>
    <text evidence="11 12">Binds 1 FAD per dimer.</text>
</comment>
<dbReference type="STRING" id="745531.A0A0C3S8T0"/>
<dbReference type="InterPro" id="IPR014730">
    <property type="entry name" value="ETF_a/b_N"/>
</dbReference>
<dbReference type="InterPro" id="IPR014729">
    <property type="entry name" value="Rossmann-like_a/b/a_fold"/>
</dbReference>
<feature type="binding site" evidence="12">
    <location>
        <position position="238"/>
    </location>
    <ligand>
        <name>FAD</name>
        <dbReference type="ChEBI" id="CHEBI:57692"/>
    </ligand>
</feature>
<dbReference type="Gene3D" id="3.40.50.620">
    <property type="entry name" value="HUPs"/>
    <property type="match status" value="1"/>
</dbReference>
<dbReference type="PROSITE" id="PS00696">
    <property type="entry name" value="ETF_ALPHA"/>
    <property type="match status" value="1"/>
</dbReference>
<evidence type="ECO:0000256" key="3">
    <source>
        <dbReference type="ARBA" id="ARBA00011355"/>
    </source>
</evidence>
<dbReference type="InterPro" id="IPR029035">
    <property type="entry name" value="DHS-like_NAD/FAD-binding_dom"/>
</dbReference>
<evidence type="ECO:0000256" key="7">
    <source>
        <dbReference type="ARBA" id="ARBA00022946"/>
    </source>
</evidence>
<comment type="subcellular location">
    <subcellularLocation>
        <location evidence="1 11">Mitochondrion matrix</location>
    </subcellularLocation>
</comment>
<dbReference type="FunFam" id="3.40.50.1220:FF:000001">
    <property type="entry name" value="Electron transfer flavoprotein, alpha subunit"/>
    <property type="match status" value="1"/>
</dbReference>
<comment type="similarity">
    <text evidence="2 11">Belongs to the ETF alpha-subunit/FixB family.</text>
</comment>
<dbReference type="EMBL" id="KN840539">
    <property type="protein sequence ID" value="KIP05605.1"/>
    <property type="molecule type" value="Genomic_DNA"/>
</dbReference>
<dbReference type="GO" id="GO:0050660">
    <property type="term" value="F:flavin adenine dinucleotide binding"/>
    <property type="evidence" value="ECO:0007669"/>
    <property type="project" value="InterPro"/>
</dbReference>
<dbReference type="PIRSF" id="PIRSF000089">
    <property type="entry name" value="Electra_flavoP_a"/>
    <property type="match status" value="1"/>
</dbReference>
<sequence length="348" mass="35747">MLRNRSLAALKPVVFRTYATAVGPHALVFLEHRGGVIDSGSLSALAAAEKLGGQVTGLVVGSADEVTAVLPKAQKLKGLTGLLHASSPQYAPALPETVSPLLEKILSDGSPFTHVVSAHSASAKALLPRVAAKLDVPAVSDITSLEHDASSNSTTFTRPIYAGNAIATVVAGSSIPLKFFTVRSTAFKAVAADGSEVEAKSVEPAEVSGPVTEHVRTELTKSDRPELGSASRIVSGGRALKDAQTFNATLEPLADALGAAIGASRAAVDAGYADNSLQVGQTGKVVAPELYVALGISGAIQHLAGMKDSKLIVAVNKDPDAPIFQVADVGLVADLFEVVPELVEKIKQ</sequence>
<keyword evidence="7" id="KW-0809">Transit peptide</keyword>
<dbReference type="GO" id="GO:0009055">
    <property type="term" value="F:electron transfer activity"/>
    <property type="evidence" value="ECO:0007669"/>
    <property type="project" value="InterPro"/>
</dbReference>
<evidence type="ECO:0000256" key="9">
    <source>
        <dbReference type="ARBA" id="ARBA00023128"/>
    </source>
</evidence>
<dbReference type="PANTHER" id="PTHR43153:SF1">
    <property type="entry name" value="ELECTRON TRANSFER FLAVOPROTEIN SUBUNIT ALPHA, MITOCHONDRIAL"/>
    <property type="match status" value="1"/>
</dbReference>
<evidence type="ECO:0000313" key="15">
    <source>
        <dbReference type="Proteomes" id="UP000053257"/>
    </source>
</evidence>
<proteinExistence type="inferred from homology"/>
<dbReference type="SMART" id="SM00893">
    <property type="entry name" value="ETF"/>
    <property type="match status" value="1"/>
</dbReference>
<feature type="binding site" evidence="12">
    <location>
        <begin position="278"/>
        <end position="282"/>
    </location>
    <ligand>
        <name>FAD</name>
        <dbReference type="ChEBI" id="CHEBI:57692"/>
    </ligand>
</feature>
<keyword evidence="8 11" id="KW-0249">Electron transport</keyword>
<dbReference type="PANTHER" id="PTHR43153">
    <property type="entry name" value="ELECTRON TRANSFER FLAVOPROTEIN ALPHA"/>
    <property type="match status" value="1"/>
</dbReference>
<dbReference type="InterPro" id="IPR018206">
    <property type="entry name" value="ETF_asu_C_CS"/>
</dbReference>
<comment type="function">
    <text evidence="10 11">The electron transfer flavoprotein serves as a specific electron acceptor for several dehydrogenases, including five acyl-CoA dehydrogenases, glutaryl-CoA and sarcosine dehydrogenase. It transfers the electrons to the main mitochondrial respiratory chain via ETF-ubiquinone oxidoreductase (ETF dehydrogenase).</text>
</comment>
<dbReference type="InterPro" id="IPR033947">
    <property type="entry name" value="ETF_alpha_N"/>
</dbReference>
<keyword evidence="4 11" id="KW-0813">Transport</keyword>
<dbReference type="OrthoDB" id="1715808at2759"/>
<keyword evidence="15" id="KW-1185">Reference proteome</keyword>
<feature type="binding site" evidence="12">
    <location>
        <position position="316"/>
    </location>
    <ligand>
        <name>FAD</name>
        <dbReference type="ChEBI" id="CHEBI:57692"/>
    </ligand>
</feature>
<dbReference type="SUPFAM" id="SSF52402">
    <property type="entry name" value="Adenine nucleotide alpha hydrolases-like"/>
    <property type="match status" value="1"/>
</dbReference>
<gene>
    <name evidence="14" type="ORF">PHLGIDRAFT_19667</name>
</gene>
<evidence type="ECO:0000256" key="8">
    <source>
        <dbReference type="ARBA" id="ARBA00022982"/>
    </source>
</evidence>
<evidence type="ECO:0000256" key="5">
    <source>
        <dbReference type="ARBA" id="ARBA00022630"/>
    </source>
</evidence>
<evidence type="ECO:0000256" key="1">
    <source>
        <dbReference type="ARBA" id="ARBA00004305"/>
    </source>
</evidence>
<name>A0A0C3S8T0_PHLG1</name>
<feature type="binding site" evidence="12">
    <location>
        <begin position="264"/>
        <end position="265"/>
    </location>
    <ligand>
        <name>FAD</name>
        <dbReference type="ChEBI" id="CHEBI:57692"/>
    </ligand>
</feature>
<dbReference type="InterPro" id="IPR001308">
    <property type="entry name" value="ETF_a/FixB"/>
</dbReference>
<organism evidence="14 15">
    <name type="scientific">Phlebiopsis gigantea (strain 11061_1 CR5-6)</name>
    <name type="common">White-rot fungus</name>
    <name type="synonym">Peniophora gigantea</name>
    <dbReference type="NCBI Taxonomy" id="745531"/>
    <lineage>
        <taxon>Eukaryota</taxon>
        <taxon>Fungi</taxon>
        <taxon>Dikarya</taxon>
        <taxon>Basidiomycota</taxon>
        <taxon>Agaricomycotina</taxon>
        <taxon>Agaricomycetes</taxon>
        <taxon>Polyporales</taxon>
        <taxon>Phanerochaetaceae</taxon>
        <taxon>Phlebiopsis</taxon>
    </lineage>
</organism>
<dbReference type="InterPro" id="IPR014731">
    <property type="entry name" value="ETF_asu_C"/>
</dbReference>
<evidence type="ECO:0000259" key="13">
    <source>
        <dbReference type="SMART" id="SM00893"/>
    </source>
</evidence>